<organism evidence="5 6">
    <name type="scientific">Amanita muscaria (strain Koide BX008)</name>
    <dbReference type="NCBI Taxonomy" id="946122"/>
    <lineage>
        <taxon>Eukaryota</taxon>
        <taxon>Fungi</taxon>
        <taxon>Dikarya</taxon>
        <taxon>Basidiomycota</taxon>
        <taxon>Agaricomycotina</taxon>
        <taxon>Agaricomycetes</taxon>
        <taxon>Agaricomycetidae</taxon>
        <taxon>Agaricales</taxon>
        <taxon>Pluteineae</taxon>
        <taxon>Amanitaceae</taxon>
        <taxon>Amanita</taxon>
    </lineage>
</organism>
<comment type="subcellular location">
    <subcellularLocation>
        <location evidence="1">Host cell</location>
    </subcellularLocation>
    <subcellularLocation>
        <location evidence="2">Secreted</location>
    </subcellularLocation>
</comment>
<reference evidence="5 6" key="1">
    <citation type="submission" date="2014-04" db="EMBL/GenBank/DDBJ databases">
        <title>Evolutionary Origins and Diversification of the Mycorrhizal Mutualists.</title>
        <authorList>
            <consortium name="DOE Joint Genome Institute"/>
            <consortium name="Mycorrhizal Genomics Consortium"/>
            <person name="Kohler A."/>
            <person name="Kuo A."/>
            <person name="Nagy L.G."/>
            <person name="Floudas D."/>
            <person name="Copeland A."/>
            <person name="Barry K.W."/>
            <person name="Cichocki N."/>
            <person name="Veneault-Fourrey C."/>
            <person name="LaButti K."/>
            <person name="Lindquist E.A."/>
            <person name="Lipzen A."/>
            <person name="Lundell T."/>
            <person name="Morin E."/>
            <person name="Murat C."/>
            <person name="Riley R."/>
            <person name="Ohm R."/>
            <person name="Sun H."/>
            <person name="Tunlid A."/>
            <person name="Henrissat B."/>
            <person name="Grigoriev I.V."/>
            <person name="Hibbett D.S."/>
            <person name="Martin F."/>
        </authorList>
    </citation>
    <scope>NUCLEOTIDE SEQUENCE [LARGE SCALE GENOMIC DNA]</scope>
    <source>
        <strain evidence="5 6">Koide BX008</strain>
    </source>
</reference>
<gene>
    <name evidence="5" type="ORF">M378DRAFT_14615</name>
</gene>
<evidence type="ECO:0000256" key="1">
    <source>
        <dbReference type="ARBA" id="ARBA00004340"/>
    </source>
</evidence>
<dbReference type="EMBL" id="KN818310">
    <property type="protein sequence ID" value="KIL59765.1"/>
    <property type="molecule type" value="Genomic_DNA"/>
</dbReference>
<dbReference type="PANTHER" id="PTHR33129">
    <property type="entry name" value="PROTEIN KINASE DOMAIN-CONTAINING PROTEIN-RELATED"/>
    <property type="match status" value="1"/>
</dbReference>
<dbReference type="Proteomes" id="UP000054549">
    <property type="component" value="Unassembled WGS sequence"/>
</dbReference>
<dbReference type="PANTHER" id="PTHR33129:SF1">
    <property type="entry name" value="ATP-BINDING PROTEIN"/>
    <property type="match status" value="1"/>
</dbReference>
<accession>A0A0C2SAC3</accession>
<name>A0A0C2SAC3_AMAMK</name>
<dbReference type="HOGENOM" id="CLU_025513_0_0_1"/>
<evidence type="ECO:0000259" key="4">
    <source>
        <dbReference type="Pfam" id="PF20147"/>
    </source>
</evidence>
<dbReference type="Pfam" id="PF20147">
    <property type="entry name" value="Crinkler"/>
    <property type="match status" value="1"/>
</dbReference>
<sequence length="753" mass="85665">MGEEETRTLWCLVHGDPDPFEVTVVLGSVNIISLKEAIWFKRKNDLHDVDASRLVLWKMNGLELLEPEASLAYRIESRGDIATFATKLTSSQEVSTLFPKRPLIKNRVHIIVELPSTTPFTRFVHFNFLFSISNAYLAAARICFLSLIVDGPLYFLLSTSASRKRPYWSSAEDEDREAKRKYTALHSATLPSEHSLHKLWALARNLGETLFETRPVQRDESPTKTELPSNCMVLNGGDWIKNLLPVSRFTDVLIRDEYNKALRAVIDWCLNRKRVTTDMQPAPWRNLFLDVPAGHVSKQSAFVLLGNPGIGKTVFLYVLLVLRLHARLPTIFQSEKTHVYYFDDKGVFDMTPEFITTHFRFKFDQSTWCLIDSNPNLSTVPVFIQNLGLFIVQAASPRPHRFEWTKKAVAPVTRYFMEPWTLSELLVGRVLQVTPCSEAHIKYFSNLYGTSARSVYTNAEDPSDYLANLQDQLTSITYEKVDNLVKQSSALDLSDPISHQIVSISPGLSRNLFEASIPTRHIYEQLRNSLPDKRLEVIARLYEIYVRVPKTRSNAGYILEDAVSDVFPLGGEWCLVSMVRSKHKGPKCTHWKTPTDSTATQYLHLGHLGRHIAIDINKNPDKTKYNRLETILFLSLSTSLTLKDGFYLPSSPSQATFDGFIYESASKTATVFQVTTSKKHSVSEEGIKWLQGLGVKKFRYIAVTTPDTPFDLPFPNEWSARSELIPEKYILAVESLPKYAGQTNMYMATKQLE</sequence>
<protein>
    <recommendedName>
        <fullName evidence="4">Crinkler effector protein N-terminal domain-containing protein</fullName>
    </recommendedName>
</protein>
<feature type="domain" description="Crinkler effector protein N-terminal" evidence="4">
    <location>
        <begin position="8"/>
        <end position="113"/>
    </location>
</feature>
<keyword evidence="3" id="KW-0964">Secreted</keyword>
<keyword evidence="6" id="KW-1185">Reference proteome</keyword>
<dbReference type="OrthoDB" id="2340858at2759"/>
<dbReference type="GO" id="GO:0005576">
    <property type="term" value="C:extracellular region"/>
    <property type="evidence" value="ECO:0007669"/>
    <property type="project" value="UniProtKB-SubCell"/>
</dbReference>
<dbReference type="InterPro" id="IPR045379">
    <property type="entry name" value="Crinkler_N"/>
</dbReference>
<proteinExistence type="predicted"/>
<dbReference type="GO" id="GO:0043657">
    <property type="term" value="C:host cell"/>
    <property type="evidence" value="ECO:0007669"/>
    <property type="project" value="UniProtKB-SubCell"/>
</dbReference>
<evidence type="ECO:0000313" key="6">
    <source>
        <dbReference type="Proteomes" id="UP000054549"/>
    </source>
</evidence>
<evidence type="ECO:0000256" key="2">
    <source>
        <dbReference type="ARBA" id="ARBA00004613"/>
    </source>
</evidence>
<dbReference type="AlphaFoldDB" id="A0A0C2SAC3"/>
<dbReference type="InParanoid" id="A0A0C2SAC3"/>
<evidence type="ECO:0000256" key="3">
    <source>
        <dbReference type="ARBA" id="ARBA00022525"/>
    </source>
</evidence>
<dbReference type="InterPro" id="IPR052980">
    <property type="entry name" value="Crinkler_effector"/>
</dbReference>
<evidence type="ECO:0000313" key="5">
    <source>
        <dbReference type="EMBL" id="KIL59765.1"/>
    </source>
</evidence>